<dbReference type="AlphaFoldDB" id="A0AAV8XPG7"/>
<dbReference type="GO" id="GO:0016798">
    <property type="term" value="F:hydrolase activity, acting on glycosyl bonds"/>
    <property type="evidence" value="ECO:0007669"/>
    <property type="project" value="InterPro"/>
</dbReference>
<comment type="caution">
    <text evidence="2">The sequence shown here is derived from an EMBL/GenBank/DDBJ whole genome shotgun (WGS) entry which is preliminary data.</text>
</comment>
<dbReference type="GO" id="GO:0031012">
    <property type="term" value="C:extracellular matrix"/>
    <property type="evidence" value="ECO:0007669"/>
    <property type="project" value="TreeGrafter"/>
</dbReference>
<dbReference type="Gene3D" id="3.20.20.80">
    <property type="entry name" value="Glycosidases"/>
    <property type="match status" value="1"/>
</dbReference>
<evidence type="ECO:0000313" key="3">
    <source>
        <dbReference type="Proteomes" id="UP001162162"/>
    </source>
</evidence>
<dbReference type="SUPFAM" id="SSF51445">
    <property type="entry name" value="(Trans)glycosidases"/>
    <property type="match status" value="1"/>
</dbReference>
<evidence type="ECO:0000313" key="2">
    <source>
        <dbReference type="EMBL" id="KAJ8940370.1"/>
    </source>
</evidence>
<name>A0AAV8XPG7_9CUCU</name>
<keyword evidence="3" id="KW-1185">Reference proteome</keyword>
<protein>
    <recommendedName>
        <fullName evidence="4">Heparanase</fullName>
    </recommendedName>
</protein>
<dbReference type="GO" id="GO:0005615">
    <property type="term" value="C:extracellular space"/>
    <property type="evidence" value="ECO:0007669"/>
    <property type="project" value="TreeGrafter"/>
</dbReference>
<evidence type="ECO:0000256" key="1">
    <source>
        <dbReference type="ARBA" id="ARBA00009800"/>
    </source>
</evidence>
<proteinExistence type="inferred from homology"/>
<dbReference type="InterPro" id="IPR017853">
    <property type="entry name" value="GH"/>
</dbReference>
<sequence length="280" mass="30752">MYASSFIAGPDMWDPQGSYITEFVKDTKGVIDAVTWHQYYLNGQTAQEEDFLKPDVFDYLASRIQTVKDITNSVDASSTPIWLGETSSAYRGGAANMSDTFLATFLWADKLGVSAKMGLDVVMRQTLFNDNYALIDHNYDPNPDWWFSVIYKKLVGTKVVPYTSTLSAEVRLYSHCAAAGGSTASVAVFGVNLASSTANVRIEGLFADENSVATIYAYELTADPLLSRTVYLNGEALHLTEDYDLPELVPKEISSGSSVTMPPYSIVFWVIPSTDVNACL</sequence>
<dbReference type="EMBL" id="JAPWTK010000435">
    <property type="protein sequence ID" value="KAJ8940370.1"/>
    <property type="molecule type" value="Genomic_DNA"/>
</dbReference>
<accession>A0AAV8XPG7</accession>
<dbReference type="Pfam" id="PF03662">
    <property type="entry name" value="Glyco_hydro_79n"/>
    <property type="match status" value="1"/>
</dbReference>
<evidence type="ECO:0008006" key="4">
    <source>
        <dbReference type="Google" id="ProtNLM"/>
    </source>
</evidence>
<gene>
    <name evidence="2" type="ORF">NQ318_015763</name>
</gene>
<dbReference type="Proteomes" id="UP001162162">
    <property type="component" value="Unassembled WGS sequence"/>
</dbReference>
<comment type="similarity">
    <text evidence="1">Belongs to the glycosyl hydrolase 79 family.</text>
</comment>
<organism evidence="2 3">
    <name type="scientific">Aromia moschata</name>
    <dbReference type="NCBI Taxonomy" id="1265417"/>
    <lineage>
        <taxon>Eukaryota</taxon>
        <taxon>Metazoa</taxon>
        <taxon>Ecdysozoa</taxon>
        <taxon>Arthropoda</taxon>
        <taxon>Hexapoda</taxon>
        <taxon>Insecta</taxon>
        <taxon>Pterygota</taxon>
        <taxon>Neoptera</taxon>
        <taxon>Endopterygota</taxon>
        <taxon>Coleoptera</taxon>
        <taxon>Polyphaga</taxon>
        <taxon>Cucujiformia</taxon>
        <taxon>Chrysomeloidea</taxon>
        <taxon>Cerambycidae</taxon>
        <taxon>Cerambycinae</taxon>
        <taxon>Callichromatini</taxon>
        <taxon>Aromia</taxon>
    </lineage>
</organism>
<dbReference type="InterPro" id="IPR005199">
    <property type="entry name" value="Glyco_hydro_79"/>
</dbReference>
<reference evidence="2" key="1">
    <citation type="journal article" date="2023" name="Insect Mol. Biol.">
        <title>Genome sequencing provides insights into the evolution of gene families encoding plant cell wall-degrading enzymes in longhorned beetles.</title>
        <authorList>
            <person name="Shin N.R."/>
            <person name="Okamura Y."/>
            <person name="Kirsch R."/>
            <person name="Pauchet Y."/>
        </authorList>
    </citation>
    <scope>NUCLEOTIDE SEQUENCE</scope>
    <source>
        <strain evidence="2">AMC_N1</strain>
    </source>
</reference>
<dbReference type="PANTHER" id="PTHR46145:SF4">
    <property type="entry name" value="HEPARANASE"/>
    <property type="match status" value="1"/>
</dbReference>
<dbReference type="PANTHER" id="PTHR46145">
    <property type="entry name" value="HEPARANASE"/>
    <property type="match status" value="1"/>
</dbReference>
<dbReference type="GO" id="GO:0016020">
    <property type="term" value="C:membrane"/>
    <property type="evidence" value="ECO:0007669"/>
    <property type="project" value="InterPro"/>
</dbReference>